<evidence type="ECO:0000256" key="5">
    <source>
        <dbReference type="SAM" id="MobiDB-lite"/>
    </source>
</evidence>
<dbReference type="PANTHER" id="PTHR23518">
    <property type="entry name" value="C-METHYLTRANSFERASE"/>
    <property type="match status" value="1"/>
</dbReference>
<keyword evidence="9" id="KW-1185">Reference proteome</keyword>
<feature type="domain" description="Major facilitator superfamily (MFS) profile" evidence="7">
    <location>
        <begin position="234"/>
        <end position="430"/>
    </location>
</feature>
<evidence type="ECO:0000256" key="1">
    <source>
        <dbReference type="ARBA" id="ARBA00004651"/>
    </source>
</evidence>
<evidence type="ECO:0000256" key="6">
    <source>
        <dbReference type="SAM" id="Phobius"/>
    </source>
</evidence>
<feature type="transmembrane region" description="Helical" evidence="6">
    <location>
        <begin position="237"/>
        <end position="260"/>
    </location>
</feature>
<evidence type="ECO:0000256" key="2">
    <source>
        <dbReference type="ARBA" id="ARBA00022692"/>
    </source>
</evidence>
<dbReference type="SUPFAM" id="SSF103473">
    <property type="entry name" value="MFS general substrate transporter"/>
    <property type="match status" value="2"/>
</dbReference>
<evidence type="ECO:0000259" key="7">
    <source>
        <dbReference type="PROSITE" id="PS50850"/>
    </source>
</evidence>
<keyword evidence="2 6" id="KW-0812">Transmembrane</keyword>
<dbReference type="EMBL" id="JBHLYQ010000125">
    <property type="protein sequence ID" value="MFC0082629.1"/>
    <property type="molecule type" value="Genomic_DNA"/>
</dbReference>
<feature type="compositionally biased region" description="Basic and acidic residues" evidence="5">
    <location>
        <begin position="216"/>
        <end position="226"/>
    </location>
</feature>
<keyword evidence="3 6" id="KW-1133">Transmembrane helix</keyword>
<dbReference type="Proteomes" id="UP001589788">
    <property type="component" value="Unassembled WGS sequence"/>
</dbReference>
<dbReference type="PANTHER" id="PTHR23518:SF2">
    <property type="entry name" value="MAJOR FACILITATOR SUPERFAMILY TRANSPORTER"/>
    <property type="match status" value="1"/>
</dbReference>
<feature type="transmembrane region" description="Helical" evidence="6">
    <location>
        <begin position="329"/>
        <end position="347"/>
    </location>
</feature>
<protein>
    <submittedName>
        <fullName evidence="8">MFS transporter</fullName>
    </submittedName>
</protein>
<dbReference type="Pfam" id="PF07690">
    <property type="entry name" value="MFS_1"/>
    <property type="match status" value="1"/>
</dbReference>
<feature type="transmembrane region" description="Helical" evidence="6">
    <location>
        <begin position="266"/>
        <end position="287"/>
    </location>
</feature>
<feature type="transmembrane region" description="Helical" evidence="6">
    <location>
        <begin position="58"/>
        <end position="75"/>
    </location>
</feature>
<proteinExistence type="predicted"/>
<dbReference type="InterPro" id="IPR011701">
    <property type="entry name" value="MFS"/>
</dbReference>
<accession>A0ABV6C4N5</accession>
<dbReference type="PROSITE" id="PS50850">
    <property type="entry name" value="MFS"/>
    <property type="match status" value="1"/>
</dbReference>
<comment type="subcellular location">
    <subcellularLocation>
        <location evidence="1">Cell membrane</location>
        <topology evidence="1">Multi-pass membrane protein</topology>
    </subcellularLocation>
</comment>
<feature type="transmembrane region" description="Helical" evidence="6">
    <location>
        <begin position="394"/>
        <end position="419"/>
    </location>
</feature>
<feature type="transmembrane region" description="Helical" evidence="6">
    <location>
        <begin position="299"/>
        <end position="323"/>
    </location>
</feature>
<feature type="transmembrane region" description="Helical" evidence="6">
    <location>
        <begin position="149"/>
        <end position="171"/>
    </location>
</feature>
<dbReference type="InterPro" id="IPR036259">
    <property type="entry name" value="MFS_trans_sf"/>
</dbReference>
<dbReference type="RefSeq" id="WP_377790243.1">
    <property type="nucleotide sequence ID" value="NZ_JBHLYQ010000125.1"/>
</dbReference>
<evidence type="ECO:0000256" key="4">
    <source>
        <dbReference type="ARBA" id="ARBA00023136"/>
    </source>
</evidence>
<feature type="transmembrane region" description="Helical" evidence="6">
    <location>
        <begin position="95"/>
        <end position="121"/>
    </location>
</feature>
<feature type="transmembrane region" description="Helical" evidence="6">
    <location>
        <begin position="367"/>
        <end position="388"/>
    </location>
</feature>
<evidence type="ECO:0000256" key="3">
    <source>
        <dbReference type="ARBA" id="ARBA00022989"/>
    </source>
</evidence>
<feature type="region of interest" description="Disordered" evidence="5">
    <location>
        <begin position="204"/>
        <end position="233"/>
    </location>
</feature>
<name>A0ABV6C4N5_9ACTN</name>
<evidence type="ECO:0000313" key="8">
    <source>
        <dbReference type="EMBL" id="MFC0082629.1"/>
    </source>
</evidence>
<organism evidence="8 9">
    <name type="scientific">Aciditerrimonas ferrireducens</name>
    <dbReference type="NCBI Taxonomy" id="667306"/>
    <lineage>
        <taxon>Bacteria</taxon>
        <taxon>Bacillati</taxon>
        <taxon>Actinomycetota</taxon>
        <taxon>Acidimicrobiia</taxon>
        <taxon>Acidimicrobiales</taxon>
        <taxon>Acidimicrobiaceae</taxon>
        <taxon>Aciditerrimonas</taxon>
    </lineage>
</organism>
<gene>
    <name evidence="8" type="ORF">ACFFRE_10845</name>
</gene>
<evidence type="ECO:0000313" key="9">
    <source>
        <dbReference type="Proteomes" id="UP001589788"/>
    </source>
</evidence>
<keyword evidence="4 6" id="KW-0472">Membrane</keyword>
<dbReference type="InterPro" id="IPR020846">
    <property type="entry name" value="MFS_dom"/>
</dbReference>
<comment type="caution">
    <text evidence="8">The sequence shown here is derived from an EMBL/GenBank/DDBJ whole genome shotgun (WGS) entry which is preliminary data.</text>
</comment>
<dbReference type="Gene3D" id="1.20.1250.20">
    <property type="entry name" value="MFS general substrate transporter like domains"/>
    <property type="match status" value="1"/>
</dbReference>
<sequence>MPVPPTPRAGSRPRPAWRTPTVWRIALSAGFADLGYQSVLAGFPLFLVLALHQPAWEYGLASGLSYGGGAVFSLAGGRLGDRLGHRRVALVGNALIPLLSLCGLVANPAWAVGLLTGGWWARNFRSPSRRAMLVEAVPRAEERSAAFGFLHALDVGGGALAGVAVLGAVAAGLPYRWIFLATVVPLVASTLCLALVQDVGRQPLDPVRPAEPSTEPSREPASRAPEEEAPEPPGARALLGAAALYGFTLYSVGFPVLAVAGPKHRVVAGLGAFLVLQGVSSATGYLLGGRLGRTPAAQFARLGLLGYLLGGLGAGLVAAAAGARLGLGPLYLGVALIGLGLGVVETLEPTAMAVLTRTERTGRGMGALSAARSVGTLVGNVVMGLLFAQGIDAAFAYAAAVGVLAGAVVLSAVPGLAAWERRALRPAGPR</sequence>
<reference evidence="8 9" key="1">
    <citation type="submission" date="2024-09" db="EMBL/GenBank/DDBJ databases">
        <authorList>
            <person name="Sun Q."/>
            <person name="Mori K."/>
        </authorList>
    </citation>
    <scope>NUCLEOTIDE SEQUENCE [LARGE SCALE GENOMIC DNA]</scope>
    <source>
        <strain evidence="8 9">JCM 15389</strain>
    </source>
</reference>